<reference evidence="1" key="1">
    <citation type="submission" date="2022-12" db="EMBL/GenBank/DDBJ databases">
        <title>Paracoccus sp. EF6 isolated from a lake water.</title>
        <authorList>
            <person name="Liu H."/>
        </authorList>
    </citation>
    <scope>NUCLEOTIDE SEQUENCE</scope>
    <source>
        <strain evidence="1">EF6</strain>
    </source>
</reference>
<protein>
    <submittedName>
        <fullName evidence="1">Uncharacterized protein</fullName>
    </submittedName>
</protein>
<organism evidence="1 2">
    <name type="scientific">Paracoccus benzoatiresistens</name>
    <dbReference type="NCBI Taxonomy" id="2997341"/>
    <lineage>
        <taxon>Bacteria</taxon>
        <taxon>Pseudomonadati</taxon>
        <taxon>Pseudomonadota</taxon>
        <taxon>Alphaproteobacteria</taxon>
        <taxon>Rhodobacterales</taxon>
        <taxon>Paracoccaceae</taxon>
        <taxon>Paracoccus</taxon>
    </lineage>
</organism>
<name>A0ABT4JB07_9RHOB</name>
<evidence type="ECO:0000313" key="1">
    <source>
        <dbReference type="EMBL" id="MCZ0963890.1"/>
    </source>
</evidence>
<accession>A0ABT4JB07</accession>
<proteinExistence type="predicted"/>
<dbReference type="RefSeq" id="WP_268943987.1">
    <property type="nucleotide sequence ID" value="NZ_JAPTYD010000056.1"/>
</dbReference>
<evidence type="ECO:0000313" key="2">
    <source>
        <dbReference type="Proteomes" id="UP001149822"/>
    </source>
</evidence>
<dbReference type="EMBL" id="JAPTYD010000056">
    <property type="protein sequence ID" value="MCZ0963890.1"/>
    <property type="molecule type" value="Genomic_DNA"/>
</dbReference>
<comment type="caution">
    <text evidence="1">The sequence shown here is derived from an EMBL/GenBank/DDBJ whole genome shotgun (WGS) entry which is preliminary data.</text>
</comment>
<keyword evidence="2" id="KW-1185">Reference proteome</keyword>
<gene>
    <name evidence="1" type="ORF">OU682_20040</name>
</gene>
<sequence length="152" mass="16271">MDFTAFNSRAAAETGAPMTILHPVTGEHIMHGEEACKVIVRGTESPTAQAALAALRKARMADKQPEAAEGDKSMTDLHAELVAAAVPLIMGFEHVSLGDRALTAADAREFLDLNMVMLDLDGDGKPKSLSFAEQVLRFAGQRANFLPKQPRG</sequence>
<dbReference type="Proteomes" id="UP001149822">
    <property type="component" value="Unassembled WGS sequence"/>
</dbReference>